<evidence type="ECO:0000313" key="1">
    <source>
        <dbReference type="EMBL" id="RDX58255.1"/>
    </source>
</evidence>
<feature type="non-terminal residue" evidence="1">
    <location>
        <position position="1"/>
    </location>
</feature>
<sequence length="146" mass="16121">MGKSSSLNFFGVQGSKRGRFFHVHCYGDGQNFLLNQGGQPHFFFWTKTPPTTIRVERSCLDAWKEKFLAKLSNRPVSAYSDLLKKVLTPVLLGVARPRQDVAPLATTQGADPTFITTNEVSMATPASPTIKEALTSSRACTSKKRQ</sequence>
<accession>A0A371E0E0</accession>
<dbReference type="Proteomes" id="UP000257109">
    <property type="component" value="Unassembled WGS sequence"/>
</dbReference>
<comment type="caution">
    <text evidence="1">The sequence shown here is derived from an EMBL/GenBank/DDBJ whole genome shotgun (WGS) entry which is preliminary data.</text>
</comment>
<organism evidence="1 2">
    <name type="scientific">Mucuna pruriens</name>
    <name type="common">Velvet bean</name>
    <name type="synonym">Dolichos pruriens</name>
    <dbReference type="NCBI Taxonomy" id="157652"/>
    <lineage>
        <taxon>Eukaryota</taxon>
        <taxon>Viridiplantae</taxon>
        <taxon>Streptophyta</taxon>
        <taxon>Embryophyta</taxon>
        <taxon>Tracheophyta</taxon>
        <taxon>Spermatophyta</taxon>
        <taxon>Magnoliopsida</taxon>
        <taxon>eudicotyledons</taxon>
        <taxon>Gunneridae</taxon>
        <taxon>Pentapetalae</taxon>
        <taxon>rosids</taxon>
        <taxon>fabids</taxon>
        <taxon>Fabales</taxon>
        <taxon>Fabaceae</taxon>
        <taxon>Papilionoideae</taxon>
        <taxon>50 kb inversion clade</taxon>
        <taxon>NPAAA clade</taxon>
        <taxon>indigoferoid/millettioid clade</taxon>
        <taxon>Phaseoleae</taxon>
        <taxon>Mucuna</taxon>
    </lineage>
</organism>
<dbReference type="EMBL" id="QJKJ01017681">
    <property type="protein sequence ID" value="RDX58255.1"/>
    <property type="molecule type" value="Genomic_DNA"/>
</dbReference>
<proteinExistence type="predicted"/>
<name>A0A371E0E0_MUCPR</name>
<keyword evidence="2" id="KW-1185">Reference proteome</keyword>
<gene>
    <name evidence="1" type="ORF">CR513_62443</name>
</gene>
<reference evidence="1" key="1">
    <citation type="submission" date="2018-05" db="EMBL/GenBank/DDBJ databases">
        <title>Draft genome of Mucuna pruriens seed.</title>
        <authorList>
            <person name="Nnadi N.E."/>
            <person name="Vos R."/>
            <person name="Hasami M.H."/>
            <person name="Devisetty U.K."/>
            <person name="Aguiy J.C."/>
        </authorList>
    </citation>
    <scope>NUCLEOTIDE SEQUENCE [LARGE SCALE GENOMIC DNA]</scope>
    <source>
        <strain evidence="1">JCA_2017</strain>
    </source>
</reference>
<dbReference type="AlphaFoldDB" id="A0A371E0E0"/>
<protein>
    <submittedName>
        <fullName evidence="1">Uncharacterized protein</fullName>
    </submittedName>
</protein>
<evidence type="ECO:0000313" key="2">
    <source>
        <dbReference type="Proteomes" id="UP000257109"/>
    </source>
</evidence>